<name>A0A6A5ZDZ9_9PLEO</name>
<dbReference type="EMBL" id="ML977319">
    <property type="protein sequence ID" value="KAF2117476.1"/>
    <property type="molecule type" value="Genomic_DNA"/>
</dbReference>
<proteinExistence type="predicted"/>
<reference evidence="1" key="1">
    <citation type="journal article" date="2020" name="Stud. Mycol.">
        <title>101 Dothideomycetes genomes: a test case for predicting lifestyles and emergence of pathogens.</title>
        <authorList>
            <person name="Haridas S."/>
            <person name="Albert R."/>
            <person name="Binder M."/>
            <person name="Bloem J."/>
            <person name="Labutti K."/>
            <person name="Salamov A."/>
            <person name="Andreopoulos B."/>
            <person name="Baker S."/>
            <person name="Barry K."/>
            <person name="Bills G."/>
            <person name="Bluhm B."/>
            <person name="Cannon C."/>
            <person name="Castanera R."/>
            <person name="Culley D."/>
            <person name="Daum C."/>
            <person name="Ezra D."/>
            <person name="Gonzalez J."/>
            <person name="Henrissat B."/>
            <person name="Kuo A."/>
            <person name="Liang C."/>
            <person name="Lipzen A."/>
            <person name="Lutzoni F."/>
            <person name="Magnuson J."/>
            <person name="Mondo S."/>
            <person name="Nolan M."/>
            <person name="Ohm R."/>
            <person name="Pangilinan J."/>
            <person name="Park H.-J."/>
            <person name="Ramirez L."/>
            <person name="Alfaro M."/>
            <person name="Sun H."/>
            <person name="Tritt A."/>
            <person name="Yoshinaga Y."/>
            <person name="Zwiers L.-H."/>
            <person name="Turgeon B."/>
            <person name="Goodwin S."/>
            <person name="Spatafora J."/>
            <person name="Crous P."/>
            <person name="Grigoriev I."/>
        </authorList>
    </citation>
    <scope>NUCLEOTIDE SEQUENCE</scope>
    <source>
        <strain evidence="1">CBS 627.86</strain>
    </source>
</reference>
<dbReference type="OrthoDB" id="62952at2759"/>
<sequence length="322" mass="36035">MASFIAGTVLQMPILMAPELRNMIYEETFFSSGYCIDVSRKADMTRLALFASSKLYHQEAASYFYANGIFVIDGPYQTWADATILPPIVDRYVTHLRRIDLRVRTGRDEFPEVQHAANTISALGKACIAAGRLFEEVHIRLELPIGMTPSLSREFDDAVMGRDHCITKALLGVFKNPVAEKLHLHLGDEVGFATGVAPSLQQTFDEHRKATTLQVTMVENGHEIVVTNLEACEWELSGKYTRLTGEEMEQCQDGSAPAEMILRTLNNASIDIDMKDVCLGLDDDDDEVEVDMCDELMPVTVDDAEWKAYEEMILFTPELLGL</sequence>
<accession>A0A6A5ZDZ9</accession>
<keyword evidence="2" id="KW-1185">Reference proteome</keyword>
<gene>
    <name evidence="1" type="ORF">BDV96DRAFT_572173</name>
</gene>
<evidence type="ECO:0000313" key="2">
    <source>
        <dbReference type="Proteomes" id="UP000799770"/>
    </source>
</evidence>
<dbReference type="Proteomes" id="UP000799770">
    <property type="component" value="Unassembled WGS sequence"/>
</dbReference>
<evidence type="ECO:0000313" key="1">
    <source>
        <dbReference type="EMBL" id="KAF2117476.1"/>
    </source>
</evidence>
<organism evidence="1 2">
    <name type="scientific">Lophiotrema nucula</name>
    <dbReference type="NCBI Taxonomy" id="690887"/>
    <lineage>
        <taxon>Eukaryota</taxon>
        <taxon>Fungi</taxon>
        <taxon>Dikarya</taxon>
        <taxon>Ascomycota</taxon>
        <taxon>Pezizomycotina</taxon>
        <taxon>Dothideomycetes</taxon>
        <taxon>Pleosporomycetidae</taxon>
        <taxon>Pleosporales</taxon>
        <taxon>Lophiotremataceae</taxon>
        <taxon>Lophiotrema</taxon>
    </lineage>
</organism>
<dbReference type="AlphaFoldDB" id="A0A6A5ZDZ9"/>
<protein>
    <submittedName>
        <fullName evidence="1">Uncharacterized protein</fullName>
    </submittedName>
</protein>